<evidence type="ECO:0000256" key="11">
    <source>
        <dbReference type="ARBA" id="ARBA00047715"/>
    </source>
</evidence>
<keyword evidence="7" id="KW-0093">Biotin biosynthesis</keyword>
<organism evidence="14 15">
    <name type="scientific">Shewanella piezotolerans (strain WP3 / JCM 13877)</name>
    <dbReference type="NCBI Taxonomy" id="225849"/>
    <lineage>
        <taxon>Bacteria</taxon>
        <taxon>Pseudomonadati</taxon>
        <taxon>Pseudomonadota</taxon>
        <taxon>Gammaproteobacteria</taxon>
        <taxon>Alteromonadales</taxon>
        <taxon>Shewanellaceae</taxon>
        <taxon>Shewanella</taxon>
    </lineage>
</organism>
<dbReference type="Gene3D" id="3.90.1150.10">
    <property type="entry name" value="Aspartate Aminotransferase, domain 1"/>
    <property type="match status" value="1"/>
</dbReference>
<dbReference type="InterPro" id="IPR004839">
    <property type="entry name" value="Aminotransferase_I/II_large"/>
</dbReference>
<accession>B8CQY1</accession>
<gene>
    <name evidence="14" type="ordered locus">swp_2927</name>
</gene>
<dbReference type="EMBL" id="CP000472">
    <property type="protein sequence ID" value="ACJ29653.1"/>
    <property type="molecule type" value="Genomic_DNA"/>
</dbReference>
<dbReference type="eggNOG" id="COG0156">
    <property type="taxonomic scope" value="Bacteria"/>
</dbReference>
<dbReference type="RefSeq" id="WP_020913007.1">
    <property type="nucleotide sequence ID" value="NC_011566.1"/>
</dbReference>
<reference evidence="14 15" key="1">
    <citation type="journal article" date="2008" name="PLoS ONE">
        <title>Environmental adaptation: genomic analysis of the piezotolerant and psychrotolerant deep-sea iron reducing bacterium Shewanella piezotolerans WP3.</title>
        <authorList>
            <person name="Wang F."/>
            <person name="Wang J."/>
            <person name="Jian H."/>
            <person name="Zhang B."/>
            <person name="Li S."/>
            <person name="Wang F."/>
            <person name="Zeng X."/>
            <person name="Gao L."/>
            <person name="Bartlett D.H."/>
            <person name="Yu J."/>
            <person name="Hu S."/>
            <person name="Xiao X."/>
        </authorList>
    </citation>
    <scope>NUCLEOTIDE SEQUENCE [LARGE SCALE GENOMIC DNA]</scope>
    <source>
        <strain evidence="15">WP3 / JCM 13877</strain>
    </source>
</reference>
<evidence type="ECO:0000256" key="5">
    <source>
        <dbReference type="ARBA" id="ARBA00013187"/>
    </source>
</evidence>
<evidence type="ECO:0000256" key="9">
    <source>
        <dbReference type="ARBA" id="ARBA00032610"/>
    </source>
</evidence>
<dbReference type="AlphaFoldDB" id="B8CQY1"/>
<dbReference type="GO" id="GO:0009102">
    <property type="term" value="P:biotin biosynthetic process"/>
    <property type="evidence" value="ECO:0007669"/>
    <property type="project" value="UniProtKB-KW"/>
</dbReference>
<comment type="cofactor">
    <cofactor evidence="1 12">
        <name>pyridoxal 5'-phosphate</name>
        <dbReference type="ChEBI" id="CHEBI:597326"/>
    </cofactor>
</comment>
<dbReference type="InterPro" id="IPR015424">
    <property type="entry name" value="PyrdxlP-dep_Trfase"/>
</dbReference>
<comment type="catalytic activity">
    <reaction evidence="11">
        <text>6-carboxyhexanoyl-[ACP] + L-alanine + H(+) = (8S)-8-amino-7-oxononanoate + holo-[ACP] + CO2</text>
        <dbReference type="Rhea" id="RHEA:42288"/>
        <dbReference type="Rhea" id="RHEA-COMP:9685"/>
        <dbReference type="Rhea" id="RHEA-COMP:9955"/>
        <dbReference type="ChEBI" id="CHEBI:15378"/>
        <dbReference type="ChEBI" id="CHEBI:16526"/>
        <dbReference type="ChEBI" id="CHEBI:57972"/>
        <dbReference type="ChEBI" id="CHEBI:64479"/>
        <dbReference type="ChEBI" id="CHEBI:78846"/>
        <dbReference type="ChEBI" id="CHEBI:149468"/>
        <dbReference type="EC" id="2.3.1.47"/>
    </reaction>
</comment>
<dbReference type="PANTHER" id="PTHR13693:SF100">
    <property type="entry name" value="8-AMINO-7-OXONONANOATE SYNTHASE"/>
    <property type="match status" value="1"/>
</dbReference>
<evidence type="ECO:0000256" key="6">
    <source>
        <dbReference type="ARBA" id="ARBA00022679"/>
    </source>
</evidence>
<protein>
    <recommendedName>
        <fullName evidence="5">8-amino-7-oxononanoate synthase</fullName>
        <ecNumber evidence="5">2.3.1.47</ecNumber>
    </recommendedName>
    <alternativeName>
        <fullName evidence="9">7-keto-8-amino-pelargonic acid synthase</fullName>
    </alternativeName>
    <alternativeName>
        <fullName evidence="10">8-amino-7-ketopelargonate synthase</fullName>
    </alternativeName>
</protein>
<proteinExistence type="inferred from homology"/>
<evidence type="ECO:0000313" key="14">
    <source>
        <dbReference type="EMBL" id="ACJ29653.1"/>
    </source>
</evidence>
<keyword evidence="15" id="KW-1185">Reference proteome</keyword>
<dbReference type="HOGENOM" id="CLU_015846_11_2_6"/>
<evidence type="ECO:0000256" key="2">
    <source>
        <dbReference type="ARBA" id="ARBA00004746"/>
    </source>
</evidence>
<dbReference type="PROSITE" id="PS00599">
    <property type="entry name" value="AA_TRANSFER_CLASS_2"/>
    <property type="match status" value="1"/>
</dbReference>
<dbReference type="PANTHER" id="PTHR13693">
    <property type="entry name" value="CLASS II AMINOTRANSFERASE/8-AMINO-7-OXONONANOATE SYNTHASE"/>
    <property type="match status" value="1"/>
</dbReference>
<evidence type="ECO:0000256" key="4">
    <source>
        <dbReference type="ARBA" id="ARBA00011738"/>
    </source>
</evidence>
<dbReference type="GO" id="GO:0030170">
    <property type="term" value="F:pyridoxal phosphate binding"/>
    <property type="evidence" value="ECO:0007669"/>
    <property type="project" value="InterPro"/>
</dbReference>
<comment type="subunit">
    <text evidence="4">Homodimer.</text>
</comment>
<dbReference type="EC" id="2.3.1.47" evidence="5"/>
<dbReference type="InterPro" id="IPR015422">
    <property type="entry name" value="PyrdxlP-dep_Trfase_small"/>
</dbReference>
<feature type="domain" description="Aminotransferase class I/classII large" evidence="13">
    <location>
        <begin position="52"/>
        <end position="387"/>
    </location>
</feature>
<evidence type="ECO:0000256" key="1">
    <source>
        <dbReference type="ARBA" id="ARBA00001933"/>
    </source>
</evidence>
<dbReference type="STRING" id="225849.swp_2927"/>
<dbReference type="KEGG" id="swp:swp_2927"/>
<evidence type="ECO:0000256" key="10">
    <source>
        <dbReference type="ARBA" id="ARBA00033381"/>
    </source>
</evidence>
<dbReference type="Proteomes" id="UP000000753">
    <property type="component" value="Chromosome"/>
</dbReference>
<dbReference type="OrthoDB" id="9807157at2"/>
<dbReference type="InterPro" id="IPR001917">
    <property type="entry name" value="Aminotrans_II_pyridoxalP_BS"/>
</dbReference>
<evidence type="ECO:0000256" key="7">
    <source>
        <dbReference type="ARBA" id="ARBA00022756"/>
    </source>
</evidence>
<comment type="pathway">
    <text evidence="2">Cofactor biosynthesis; biotin biosynthesis.</text>
</comment>
<dbReference type="Pfam" id="PF00155">
    <property type="entry name" value="Aminotran_1_2"/>
    <property type="match status" value="1"/>
</dbReference>
<evidence type="ECO:0000256" key="8">
    <source>
        <dbReference type="ARBA" id="ARBA00022898"/>
    </source>
</evidence>
<dbReference type="SUPFAM" id="SSF53383">
    <property type="entry name" value="PLP-dependent transferases"/>
    <property type="match status" value="1"/>
</dbReference>
<evidence type="ECO:0000256" key="3">
    <source>
        <dbReference type="ARBA" id="ARBA00010008"/>
    </source>
</evidence>
<evidence type="ECO:0000256" key="12">
    <source>
        <dbReference type="RuleBase" id="RU003693"/>
    </source>
</evidence>
<keyword evidence="6 14" id="KW-0808">Transferase</keyword>
<comment type="similarity">
    <text evidence="3">Belongs to the class-II pyridoxal-phosphate-dependent aminotransferase family. BioF subfamily.</text>
</comment>
<name>B8CQY1_SHEPW</name>
<dbReference type="GO" id="GO:0008710">
    <property type="term" value="F:8-amino-7-oxononanoate synthase activity"/>
    <property type="evidence" value="ECO:0007669"/>
    <property type="project" value="UniProtKB-EC"/>
</dbReference>
<evidence type="ECO:0000313" key="15">
    <source>
        <dbReference type="Proteomes" id="UP000000753"/>
    </source>
</evidence>
<dbReference type="InterPro" id="IPR050087">
    <property type="entry name" value="AON_synthase_class-II"/>
</dbReference>
<keyword evidence="14" id="KW-0012">Acyltransferase</keyword>
<sequence>MSDVATKKIQPLNDRVVEANRSLAGKGLLRKRVKVMLDPEHASCFEVDDLPYINFSSNDYLGLSRAHTVIDALHSGAQDYGVGGAASPLVVGYNQAHQQLERALCNATGHEAALLFCSGFTANHALMKTLFNGSDTVLTDKLVHASVIDGLQDSGAVLKRFIHNDVASACQNVERYAPCAVITESVFSMDGDIAPLAELSALCQQQGAWFIVDDAHGFGVIGEHGMGASTVASDIHIDAQVVTFGKALGGQGAAILGSQDLIDYLVANARQYIYSTALSPANAAAVTASINTIIAKPQLNEKLQANVVNFIASCEAANIALTGSTTAIQPIIIGDSARTLAIAKRLKEHGFWVGAIRPPTVAQGSARLRVTLTAEHCEEDIHAFVAVLAGILQDQ</sequence>
<dbReference type="InterPro" id="IPR015421">
    <property type="entry name" value="PyrdxlP-dep_Trfase_major"/>
</dbReference>
<keyword evidence="8 12" id="KW-0663">Pyridoxal phosphate</keyword>
<dbReference type="Gene3D" id="3.40.640.10">
    <property type="entry name" value="Type I PLP-dependent aspartate aminotransferase-like (Major domain)"/>
    <property type="match status" value="1"/>
</dbReference>
<evidence type="ECO:0000259" key="13">
    <source>
        <dbReference type="Pfam" id="PF00155"/>
    </source>
</evidence>